<reference evidence="4 5" key="1">
    <citation type="journal article" date="2012" name="BMC Genomics">
        <title>Sequencing the genome of Marssonina brunnea reveals fungus-poplar co-evolution.</title>
        <authorList>
            <person name="Zhu S."/>
            <person name="Cao Y.-Z."/>
            <person name="Jiang C."/>
            <person name="Tan B.-Y."/>
            <person name="Wang Z."/>
            <person name="Feng S."/>
            <person name="Zhang L."/>
            <person name="Su X.-H."/>
            <person name="Brejova B."/>
            <person name="Vinar T."/>
            <person name="Xu M."/>
            <person name="Wang M.-X."/>
            <person name="Zhang S.-G."/>
            <person name="Huang M.-R."/>
            <person name="Wu R."/>
            <person name="Zhou Y."/>
        </authorList>
    </citation>
    <scope>NUCLEOTIDE SEQUENCE [LARGE SCALE GENOMIC DNA]</scope>
    <source>
        <strain evidence="4 5">MB_m1</strain>
    </source>
</reference>
<sequence length="266" mass="28235">MTLFPGVALVTGAASGIGRAVAISFALEGCPQITEKYMKEVSSFAEILVYPVDMLEEEQVWAMVQATVNEWGRVDYAVNAAGVIGNNDRSTSISAYDFDLINNINYRGTWLSSRAELTQMLKQEPLPTHDGRLGSRGSIVNIASQLGLVSRPNAPAYCASKAAVISLTKSDAIDYSKDNIRINCVCPGVIATPMTKGDPALAKVLESAVAIAPMDRMGSAQEVADACLFLCSSKATFVQGHALKRALESIQSGAAWLPSSAPFPDG</sequence>
<dbReference type="KEGG" id="mbe:MBM_05722"/>
<keyword evidence="5" id="KW-1185">Reference proteome</keyword>
<dbReference type="GO" id="GO:0016491">
    <property type="term" value="F:oxidoreductase activity"/>
    <property type="evidence" value="ECO:0007669"/>
    <property type="project" value="UniProtKB-KW"/>
</dbReference>
<evidence type="ECO:0000313" key="4">
    <source>
        <dbReference type="EMBL" id="EKD16428.1"/>
    </source>
</evidence>
<accession>K1X6Z4</accession>
<protein>
    <submittedName>
        <fullName evidence="4">Short chain dehydrogenase</fullName>
    </submittedName>
</protein>
<organism evidence="4 5">
    <name type="scientific">Marssonina brunnea f. sp. multigermtubi (strain MB_m1)</name>
    <name type="common">Marssonina leaf spot fungus</name>
    <dbReference type="NCBI Taxonomy" id="1072389"/>
    <lineage>
        <taxon>Eukaryota</taxon>
        <taxon>Fungi</taxon>
        <taxon>Dikarya</taxon>
        <taxon>Ascomycota</taxon>
        <taxon>Pezizomycotina</taxon>
        <taxon>Leotiomycetes</taxon>
        <taxon>Helotiales</taxon>
        <taxon>Drepanopezizaceae</taxon>
        <taxon>Drepanopeziza</taxon>
    </lineage>
</organism>
<dbReference type="Pfam" id="PF13561">
    <property type="entry name" value="adh_short_C2"/>
    <property type="match status" value="1"/>
</dbReference>
<dbReference type="SUPFAM" id="SSF51735">
    <property type="entry name" value="NAD(P)-binding Rossmann-fold domains"/>
    <property type="match status" value="1"/>
</dbReference>
<dbReference type="Gene3D" id="3.40.50.720">
    <property type="entry name" value="NAD(P)-binding Rossmann-like Domain"/>
    <property type="match status" value="1"/>
</dbReference>
<evidence type="ECO:0000256" key="1">
    <source>
        <dbReference type="ARBA" id="ARBA00006484"/>
    </source>
</evidence>
<keyword evidence="3" id="KW-0560">Oxidoreductase</keyword>
<comment type="similarity">
    <text evidence="1">Belongs to the short-chain dehydrogenases/reductases (SDR) family.</text>
</comment>
<dbReference type="InterPro" id="IPR036291">
    <property type="entry name" value="NAD(P)-bd_dom_sf"/>
</dbReference>
<name>K1X6Z4_MARBU</name>
<evidence type="ECO:0000256" key="3">
    <source>
        <dbReference type="ARBA" id="ARBA00023002"/>
    </source>
</evidence>
<evidence type="ECO:0000256" key="2">
    <source>
        <dbReference type="ARBA" id="ARBA00022857"/>
    </source>
</evidence>
<dbReference type="eggNOG" id="KOG0725">
    <property type="taxonomic scope" value="Eukaryota"/>
</dbReference>
<dbReference type="PRINTS" id="PR00081">
    <property type="entry name" value="GDHRDH"/>
</dbReference>
<proteinExistence type="inferred from homology"/>
<dbReference type="InterPro" id="IPR002347">
    <property type="entry name" value="SDR_fam"/>
</dbReference>
<dbReference type="GO" id="GO:0009688">
    <property type="term" value="P:abscisic acid biosynthetic process"/>
    <property type="evidence" value="ECO:0007669"/>
    <property type="project" value="UniProtKB-ARBA"/>
</dbReference>
<dbReference type="PANTHER" id="PTHR24321:SF12">
    <property type="entry name" value="SHORT-CHAIN DEHYDROGENASE_REDUCTASE FAMILY, PUTATIVE (AFU_ORTHOLOGUE AFUA_5G14340)-RELATED"/>
    <property type="match status" value="1"/>
</dbReference>
<gene>
    <name evidence="4" type="ORF">MBM_05722</name>
</gene>
<dbReference type="FunFam" id="3.40.50.720:FF:000084">
    <property type="entry name" value="Short-chain dehydrogenase reductase"/>
    <property type="match status" value="1"/>
</dbReference>
<dbReference type="EMBL" id="JH921439">
    <property type="protein sequence ID" value="EKD16428.1"/>
    <property type="molecule type" value="Genomic_DNA"/>
</dbReference>
<dbReference type="Proteomes" id="UP000006753">
    <property type="component" value="Unassembled WGS sequence"/>
</dbReference>
<dbReference type="CDD" id="cd05233">
    <property type="entry name" value="SDR_c"/>
    <property type="match status" value="1"/>
</dbReference>
<evidence type="ECO:0000313" key="5">
    <source>
        <dbReference type="Proteomes" id="UP000006753"/>
    </source>
</evidence>
<dbReference type="PRINTS" id="PR00080">
    <property type="entry name" value="SDRFAMILY"/>
</dbReference>
<keyword evidence="2" id="KW-0521">NADP</keyword>
<dbReference type="InParanoid" id="K1X6Z4"/>
<dbReference type="OMA" id="IGTEHIM"/>
<dbReference type="PANTHER" id="PTHR24321">
    <property type="entry name" value="DEHYDROGENASES, SHORT CHAIN"/>
    <property type="match status" value="1"/>
</dbReference>
<dbReference type="OrthoDB" id="5840532at2759"/>
<dbReference type="HOGENOM" id="CLU_010194_1_0_1"/>
<dbReference type="AlphaFoldDB" id="K1X6Z4"/>